<keyword evidence="2" id="KW-1185">Reference proteome</keyword>
<protein>
    <submittedName>
        <fullName evidence="1">Uncharacterized protein</fullName>
    </submittedName>
</protein>
<proteinExistence type="predicted"/>
<dbReference type="AlphaFoldDB" id="A0A5N6F4U7"/>
<evidence type="ECO:0000313" key="2">
    <source>
        <dbReference type="Proteomes" id="UP000326799"/>
    </source>
</evidence>
<accession>A0A5N6F4U7</accession>
<sequence>MADGLWRNGRKGESIAAKSSVLRIASQGSKSCYWWDDLGVSTAAYTISLIASNALSSPTTVV</sequence>
<dbReference type="EMBL" id="ML733403">
    <property type="protein sequence ID" value="KAB8223880.1"/>
    <property type="molecule type" value="Genomic_DNA"/>
</dbReference>
<organism evidence="1 2">
    <name type="scientific">Aspergillus novoparasiticus</name>
    <dbReference type="NCBI Taxonomy" id="986946"/>
    <lineage>
        <taxon>Eukaryota</taxon>
        <taxon>Fungi</taxon>
        <taxon>Dikarya</taxon>
        <taxon>Ascomycota</taxon>
        <taxon>Pezizomycotina</taxon>
        <taxon>Eurotiomycetes</taxon>
        <taxon>Eurotiomycetidae</taxon>
        <taxon>Eurotiales</taxon>
        <taxon>Aspergillaceae</taxon>
        <taxon>Aspergillus</taxon>
        <taxon>Aspergillus subgen. Circumdati</taxon>
    </lineage>
</organism>
<gene>
    <name evidence="1" type="ORF">BDV33DRAFT_166637</name>
</gene>
<reference evidence="1 2" key="1">
    <citation type="submission" date="2019-04" db="EMBL/GenBank/DDBJ databases">
        <title>Fungal friends and foes A comparative genomics study of 23 Aspergillus species from section Flavi.</title>
        <authorList>
            <consortium name="DOE Joint Genome Institute"/>
            <person name="Kjaerbolling I."/>
            <person name="Vesth T.C."/>
            <person name="Frisvad J.C."/>
            <person name="Nybo J.L."/>
            <person name="Theobald S."/>
            <person name="Kildgaard S."/>
            <person name="Petersen T.I."/>
            <person name="Kuo A."/>
            <person name="Sato A."/>
            <person name="Lyhne E.K."/>
            <person name="Kogle M.E."/>
            <person name="Wiebenga A."/>
            <person name="Kun R.S."/>
            <person name="Lubbers R.J."/>
            <person name="Makela M.R."/>
            <person name="Barry K."/>
            <person name="Chovatia M."/>
            <person name="Clum A."/>
            <person name="Daum C."/>
            <person name="Haridas S."/>
            <person name="He G."/>
            <person name="LaButti K."/>
            <person name="Lipzen A."/>
            <person name="Mondo S."/>
            <person name="Pangilinan J."/>
            <person name="Riley R."/>
            <person name="Salamov A."/>
            <person name="Simmons B.A."/>
            <person name="Magnuson J.K."/>
            <person name="Henrissat B."/>
            <person name="Mortensen U.H."/>
            <person name="Larsen T.O."/>
            <person name="De vries R.P."/>
            <person name="Grigoriev I.V."/>
            <person name="Machida M."/>
            <person name="Baker S.E."/>
            <person name="Andersen M.R."/>
        </authorList>
    </citation>
    <scope>NUCLEOTIDE SEQUENCE [LARGE SCALE GENOMIC DNA]</scope>
    <source>
        <strain evidence="1 2">CBS 126849</strain>
    </source>
</reference>
<name>A0A5N6F4U7_9EURO</name>
<dbReference type="Proteomes" id="UP000326799">
    <property type="component" value="Unassembled WGS sequence"/>
</dbReference>
<evidence type="ECO:0000313" key="1">
    <source>
        <dbReference type="EMBL" id="KAB8223880.1"/>
    </source>
</evidence>